<proteinExistence type="predicted"/>
<dbReference type="Gene3D" id="3.60.40.10">
    <property type="entry name" value="PPM-type phosphatase domain"/>
    <property type="match status" value="1"/>
</dbReference>
<dbReference type="Pfam" id="PF00069">
    <property type="entry name" value="Pkinase"/>
    <property type="match status" value="1"/>
</dbReference>
<dbReference type="SUPFAM" id="SSF81606">
    <property type="entry name" value="PP2C-like"/>
    <property type="match status" value="1"/>
</dbReference>
<dbReference type="Pfam" id="PF00481">
    <property type="entry name" value="PP2C"/>
    <property type="match status" value="1"/>
</dbReference>
<dbReference type="PANTHER" id="PTHR47992">
    <property type="entry name" value="PROTEIN PHOSPHATASE"/>
    <property type="match status" value="1"/>
</dbReference>
<feature type="domain" description="PPM-type phosphatase" evidence="3">
    <location>
        <begin position="1"/>
        <end position="365"/>
    </location>
</feature>
<dbReference type="InterPro" id="IPR011009">
    <property type="entry name" value="Kinase-like_dom_sf"/>
</dbReference>
<sequence length="974" mass="106197">MEDRAVCLEDLLGGREGPRVGFYGVYDGHNGGAAVDFVSRRMHGALQAALLAAPLSLATAKGALKTAVGRVSNDLLQWAGHSGDETGCTAVMAVAVDDSYLVAHVGDSQALLCQQEPGRGHVSAVELTRDHSPGRDDERARILAAGGAVTRNAAGTVWRMQDGLAVSRAFGDLQLRSSGLTTEPEFTPWQAIRQQHDSFLILVSDGVTEALSAQQVCQVAAATASGKEAPITALPMAIPLLPVPEHSATALKQKQTRESLAHALADDSRLPQDDVQSEMTEQPSLESQLSCCQAKLDAAGAEDRRHGLIPWARALLGPGQSGQMQGLPGFAPRPIPLTAAVAEAIALAAYRQGSTDNLAALAVDLHPHWRSEGASDRLPGARDASKPCTWHGPDDRDEAELAGEGADYTVPWHSTGLLVPQHGAGHAYQLKELVALVPRRATSPIPFQQFQQGICRLQDSDAPQSMHQRALNERPRHATSEDLCWQLHPEQLQLAPGAMGLVTALTSIPIEAERHPLTIPDREPLERGPGYISEAAHFAKGGFGEVWKATRHSSSEGESPEGGKERYVLKHISSRKGERARRSGRREAYFGARLQLNRTIKAPENSASSNGLDHLVRFVESFEDELGLWLVFRDEGTSLHTLMYSPAISGPHDTSQGSPHAKDAPESVQQPSAEQSTHRRGLPELSEPSAWWWALRTEPGGDALLRDLLRQTLLALHTLHSRNITHRDVKLENLLVRHHDPASDEDGKGVQGLHVRLIDFGSALDAHSVSSLYGEQGPSAEEQTMEYAPPEALLGRYWTGERVMKRTWPYDMWSLGVTWLEIVMGTPHVFQVDPRTRAKLYHQLNMEAMSESDMQLAFWLRGLMELCIYPPKPGSAAGTAEGGLRVEGKGQLPMPWSCTDSSLMHLIRTRDPSGKGLHSAQALRLLMLLLHWNPAMRPTPEQALRHAFFTSSLEEQKEGNELACTGEREWAGWC</sequence>
<dbReference type="CDD" id="cd00180">
    <property type="entry name" value="PKc"/>
    <property type="match status" value="1"/>
</dbReference>
<comment type="caution">
    <text evidence="4">The sequence shown here is derived from an EMBL/GenBank/DDBJ whole genome shotgun (WGS) entry which is preliminary data.</text>
</comment>
<name>A0AAV1HWD4_9CHLO</name>
<dbReference type="GO" id="GO:0004722">
    <property type="term" value="F:protein serine/threonine phosphatase activity"/>
    <property type="evidence" value="ECO:0007669"/>
    <property type="project" value="InterPro"/>
</dbReference>
<dbReference type="InterPro" id="IPR000719">
    <property type="entry name" value="Prot_kinase_dom"/>
</dbReference>
<feature type="compositionally biased region" description="Polar residues" evidence="1">
    <location>
        <begin position="277"/>
        <end position="287"/>
    </location>
</feature>
<feature type="domain" description="Protein kinase" evidence="2">
    <location>
        <begin position="532"/>
        <end position="949"/>
    </location>
</feature>
<dbReference type="SMART" id="SM00220">
    <property type="entry name" value="S_TKc"/>
    <property type="match status" value="1"/>
</dbReference>
<dbReference type="EMBL" id="CAUYUE010000002">
    <property type="protein sequence ID" value="CAK0739058.1"/>
    <property type="molecule type" value="Genomic_DNA"/>
</dbReference>
<dbReference type="CDD" id="cd00143">
    <property type="entry name" value="PP2Cc"/>
    <property type="match status" value="1"/>
</dbReference>
<feature type="region of interest" description="Disordered" evidence="1">
    <location>
        <begin position="267"/>
        <end position="287"/>
    </location>
</feature>
<dbReference type="PROSITE" id="PS51746">
    <property type="entry name" value="PPM_2"/>
    <property type="match status" value="1"/>
</dbReference>
<dbReference type="GO" id="GO:0004672">
    <property type="term" value="F:protein kinase activity"/>
    <property type="evidence" value="ECO:0007669"/>
    <property type="project" value="InterPro"/>
</dbReference>
<evidence type="ECO:0000313" key="5">
    <source>
        <dbReference type="Proteomes" id="UP001314263"/>
    </source>
</evidence>
<evidence type="ECO:0000259" key="2">
    <source>
        <dbReference type="PROSITE" id="PS50011"/>
    </source>
</evidence>
<dbReference type="PROSITE" id="PS00108">
    <property type="entry name" value="PROTEIN_KINASE_ST"/>
    <property type="match status" value="1"/>
</dbReference>
<dbReference type="GO" id="GO:0005524">
    <property type="term" value="F:ATP binding"/>
    <property type="evidence" value="ECO:0007669"/>
    <property type="project" value="InterPro"/>
</dbReference>
<evidence type="ECO:0000259" key="3">
    <source>
        <dbReference type="PROSITE" id="PS51746"/>
    </source>
</evidence>
<feature type="compositionally biased region" description="Basic and acidic residues" evidence="1">
    <location>
        <begin position="374"/>
        <end position="385"/>
    </location>
</feature>
<dbReference type="InterPro" id="IPR036457">
    <property type="entry name" value="PPM-type-like_dom_sf"/>
</dbReference>
<keyword evidence="5" id="KW-1185">Reference proteome</keyword>
<dbReference type="AlphaFoldDB" id="A0AAV1HWD4"/>
<evidence type="ECO:0000313" key="4">
    <source>
        <dbReference type="EMBL" id="CAK0739058.1"/>
    </source>
</evidence>
<dbReference type="Proteomes" id="UP001314263">
    <property type="component" value="Unassembled WGS sequence"/>
</dbReference>
<feature type="region of interest" description="Disordered" evidence="1">
    <location>
        <begin position="644"/>
        <end position="683"/>
    </location>
</feature>
<dbReference type="SUPFAM" id="SSF56112">
    <property type="entry name" value="Protein kinase-like (PK-like)"/>
    <property type="match status" value="1"/>
</dbReference>
<dbReference type="PROSITE" id="PS50011">
    <property type="entry name" value="PROTEIN_KINASE_DOM"/>
    <property type="match status" value="1"/>
</dbReference>
<feature type="region of interest" description="Disordered" evidence="1">
    <location>
        <begin position="374"/>
        <end position="399"/>
    </location>
</feature>
<gene>
    <name evidence="4" type="ORF">CVIRNUC_001131</name>
</gene>
<dbReference type="InterPro" id="IPR001932">
    <property type="entry name" value="PPM-type_phosphatase-like_dom"/>
</dbReference>
<dbReference type="Gene3D" id="1.10.510.10">
    <property type="entry name" value="Transferase(Phosphotransferase) domain 1"/>
    <property type="match status" value="1"/>
</dbReference>
<reference evidence="4 5" key="1">
    <citation type="submission" date="2023-10" db="EMBL/GenBank/DDBJ databases">
        <authorList>
            <person name="Maclean D."/>
            <person name="Macfadyen A."/>
        </authorList>
    </citation>
    <scope>NUCLEOTIDE SEQUENCE [LARGE SCALE GENOMIC DNA]</scope>
</reference>
<dbReference type="InterPro" id="IPR008271">
    <property type="entry name" value="Ser/Thr_kinase_AS"/>
</dbReference>
<protein>
    <submittedName>
        <fullName evidence="4">Uncharacterized protein</fullName>
    </submittedName>
</protein>
<dbReference type="InterPro" id="IPR015655">
    <property type="entry name" value="PP2C"/>
</dbReference>
<accession>A0AAV1HWD4</accession>
<organism evidence="4 5">
    <name type="scientific">Coccomyxa viridis</name>
    <dbReference type="NCBI Taxonomy" id="1274662"/>
    <lineage>
        <taxon>Eukaryota</taxon>
        <taxon>Viridiplantae</taxon>
        <taxon>Chlorophyta</taxon>
        <taxon>core chlorophytes</taxon>
        <taxon>Trebouxiophyceae</taxon>
        <taxon>Trebouxiophyceae incertae sedis</taxon>
        <taxon>Coccomyxaceae</taxon>
        <taxon>Coccomyxa</taxon>
    </lineage>
</organism>
<dbReference type="SMART" id="SM00332">
    <property type="entry name" value="PP2Cc"/>
    <property type="match status" value="1"/>
</dbReference>
<evidence type="ECO:0000256" key="1">
    <source>
        <dbReference type="SAM" id="MobiDB-lite"/>
    </source>
</evidence>